<dbReference type="GeneID" id="62237599"/>
<evidence type="ECO:0000313" key="1">
    <source>
        <dbReference type="EMBL" id="KAF7916243.1"/>
    </source>
</evidence>
<accession>A0ABQ7I7T5</accession>
<proteinExistence type="predicted"/>
<dbReference type="Proteomes" id="UP000783213">
    <property type="component" value="Unassembled WGS sequence"/>
</dbReference>
<dbReference type="EMBL" id="RCSX01000040">
    <property type="protein sequence ID" value="KAF7916243.1"/>
    <property type="molecule type" value="Genomic_DNA"/>
</dbReference>
<evidence type="ECO:0000313" key="2">
    <source>
        <dbReference type="Proteomes" id="UP000783213"/>
    </source>
</evidence>
<keyword evidence="2" id="KW-1185">Reference proteome</keyword>
<name>A0ABQ7I7T5_9HELO</name>
<protein>
    <submittedName>
        <fullName evidence="1">Uncharacterized protein</fullName>
    </submittedName>
</protein>
<dbReference type="RefSeq" id="XP_038805275.1">
    <property type="nucleotide sequence ID" value="XM_038958450.1"/>
</dbReference>
<reference evidence="1 2" key="1">
    <citation type="journal article" date="2020" name="Genome Biol. Evol.">
        <title>Comparative genomics of Sclerotiniaceae.</title>
        <authorList>
            <person name="Valero Jimenez C.A."/>
            <person name="Steentjes M."/>
            <person name="Scholten O.E."/>
            <person name="Van Kan J.A.L."/>
        </authorList>
    </citation>
    <scope>NUCLEOTIDE SEQUENCE [LARGE SCALE GENOMIC DNA]</scope>
    <source>
        <strain evidence="1 2">B1</strain>
    </source>
</reference>
<gene>
    <name evidence="1" type="ORF">EAE98_010828</name>
</gene>
<comment type="caution">
    <text evidence="1">The sequence shown here is derived from an EMBL/GenBank/DDBJ whole genome shotgun (WGS) entry which is preliminary data.</text>
</comment>
<organism evidence="1 2">
    <name type="scientific">Botrytis deweyae</name>
    <dbReference type="NCBI Taxonomy" id="2478750"/>
    <lineage>
        <taxon>Eukaryota</taxon>
        <taxon>Fungi</taxon>
        <taxon>Dikarya</taxon>
        <taxon>Ascomycota</taxon>
        <taxon>Pezizomycotina</taxon>
        <taxon>Leotiomycetes</taxon>
        <taxon>Helotiales</taxon>
        <taxon>Sclerotiniaceae</taxon>
        <taxon>Botrytis</taxon>
    </lineage>
</organism>
<sequence length="151" mass="16759">MFPAIILSRPAADIAPYLLRREAGRAEALFGPDVKDASGAAPVLSTHQEHQCLQSPETCRVASICALASPTRVAHEYFLDLPRLKQTEKCRQDINRFEFQSSEAPPRAICDFAKEIAAELEAIPDALEPHFLRLAERRDASRTFGLISEVD</sequence>